<dbReference type="EMBL" id="JAUUCC010000034">
    <property type="protein sequence ID" value="MEE2051782.1"/>
    <property type="molecule type" value="Genomic_DNA"/>
</dbReference>
<dbReference type="RefSeq" id="WP_330158845.1">
    <property type="nucleotide sequence ID" value="NZ_BAAAJA010000022.1"/>
</dbReference>
<evidence type="ECO:0000313" key="1">
    <source>
        <dbReference type="EMBL" id="MEE2051782.1"/>
    </source>
</evidence>
<name>A0ABU7KR75_9ACTN</name>
<gene>
    <name evidence="1" type="ORF">Q8A49_14875</name>
</gene>
<proteinExistence type="predicted"/>
<organism evidence="1 2">
    <name type="scientific">Nocardiopsis tropica</name>
    <dbReference type="NCBI Taxonomy" id="109330"/>
    <lineage>
        <taxon>Bacteria</taxon>
        <taxon>Bacillati</taxon>
        <taxon>Actinomycetota</taxon>
        <taxon>Actinomycetes</taxon>
        <taxon>Streptosporangiales</taxon>
        <taxon>Nocardiopsidaceae</taxon>
        <taxon>Nocardiopsis</taxon>
    </lineage>
</organism>
<protein>
    <submittedName>
        <fullName evidence="1">Uncharacterized protein</fullName>
    </submittedName>
</protein>
<accession>A0ABU7KR75</accession>
<sequence length="106" mass="11322">MDPLELADEVFTVMRVVSGAVPAAIMHGVSVGPRPLETAVQVTWNGERVDADDEQARTAAHDKADVIGRRIAQALVSEEYTLTEAVCVVHSTPTHATYGVLVKVAL</sequence>
<comment type="caution">
    <text evidence="1">The sequence shown here is derived from an EMBL/GenBank/DDBJ whole genome shotgun (WGS) entry which is preliminary data.</text>
</comment>
<evidence type="ECO:0000313" key="2">
    <source>
        <dbReference type="Proteomes" id="UP001348641"/>
    </source>
</evidence>
<dbReference type="Proteomes" id="UP001348641">
    <property type="component" value="Unassembled WGS sequence"/>
</dbReference>
<reference evidence="1 2" key="1">
    <citation type="submission" date="2023-07" db="EMBL/GenBank/DDBJ databases">
        <authorList>
            <person name="Girao M."/>
            <person name="Carvalho M.F."/>
        </authorList>
    </citation>
    <scope>NUCLEOTIDE SEQUENCE [LARGE SCALE GENOMIC DNA]</scope>
    <source>
        <strain evidence="1 2">66/93</strain>
    </source>
</reference>